<dbReference type="InterPro" id="IPR013525">
    <property type="entry name" value="ABC2_TM"/>
</dbReference>
<proteinExistence type="predicted"/>
<dbReference type="GO" id="GO:0016020">
    <property type="term" value="C:membrane"/>
    <property type="evidence" value="ECO:0007669"/>
    <property type="project" value="UniProtKB-SubCell"/>
</dbReference>
<keyword evidence="3 6" id="KW-1133">Transmembrane helix</keyword>
<evidence type="ECO:0000256" key="4">
    <source>
        <dbReference type="ARBA" id="ARBA00023136"/>
    </source>
</evidence>
<evidence type="ECO:0000256" key="1">
    <source>
        <dbReference type="ARBA" id="ARBA00004141"/>
    </source>
</evidence>
<name>N0DXP7_9MICO</name>
<evidence type="ECO:0000256" key="3">
    <source>
        <dbReference type="ARBA" id="ARBA00022989"/>
    </source>
</evidence>
<dbReference type="eggNOG" id="COG1668">
    <property type="taxonomic scope" value="Bacteria"/>
</dbReference>
<dbReference type="HOGENOM" id="CLU_046841_3_1_11"/>
<feature type="transmembrane region" description="Helical" evidence="6">
    <location>
        <begin position="195"/>
        <end position="220"/>
    </location>
</feature>
<dbReference type="RefSeq" id="WP_010851762.1">
    <property type="nucleotide sequence ID" value="NZ_HF570956.1"/>
</dbReference>
<feature type="compositionally biased region" description="Polar residues" evidence="5">
    <location>
        <begin position="1"/>
        <end position="14"/>
    </location>
</feature>
<organism evidence="8 9">
    <name type="scientific">Phycicoccus elongatus Lp2</name>
    <dbReference type="NCBI Taxonomy" id="1193181"/>
    <lineage>
        <taxon>Bacteria</taxon>
        <taxon>Bacillati</taxon>
        <taxon>Actinomycetota</taxon>
        <taxon>Actinomycetes</taxon>
        <taxon>Micrococcales</taxon>
        <taxon>Intrasporangiaceae</taxon>
        <taxon>Phycicoccus</taxon>
    </lineage>
</organism>
<dbReference type="AlphaFoldDB" id="N0DXP7"/>
<comment type="caution">
    <text evidence="8">The sequence shown here is derived from an EMBL/GenBank/DDBJ whole genome shotgun (WGS) entry which is preliminary data.</text>
</comment>
<accession>N0DXP7</accession>
<evidence type="ECO:0000256" key="2">
    <source>
        <dbReference type="ARBA" id="ARBA00022692"/>
    </source>
</evidence>
<feature type="region of interest" description="Disordered" evidence="5">
    <location>
        <begin position="1"/>
        <end position="22"/>
    </location>
</feature>
<gene>
    <name evidence="8" type="ORF">BN10_1240002</name>
</gene>
<evidence type="ECO:0000259" key="7">
    <source>
        <dbReference type="Pfam" id="PF12698"/>
    </source>
</evidence>
<feature type="domain" description="ABC-2 type transporter transmembrane" evidence="7">
    <location>
        <begin position="44"/>
        <end position="381"/>
    </location>
</feature>
<feature type="transmembrane region" description="Helical" evidence="6">
    <location>
        <begin position="282"/>
        <end position="309"/>
    </location>
</feature>
<dbReference type="Proteomes" id="UP000013167">
    <property type="component" value="Unassembled WGS sequence"/>
</dbReference>
<protein>
    <submittedName>
        <fullName evidence="8">Putative ABC transporter permease</fullName>
    </submittedName>
</protein>
<evidence type="ECO:0000256" key="6">
    <source>
        <dbReference type="SAM" id="Phobius"/>
    </source>
</evidence>
<feature type="transmembrane region" description="Helical" evidence="6">
    <location>
        <begin position="321"/>
        <end position="343"/>
    </location>
</feature>
<keyword evidence="2 6" id="KW-0812">Transmembrane</keyword>
<feature type="transmembrane region" description="Helical" evidence="6">
    <location>
        <begin position="363"/>
        <end position="383"/>
    </location>
</feature>
<feature type="transmembrane region" description="Helical" evidence="6">
    <location>
        <begin position="45"/>
        <end position="67"/>
    </location>
</feature>
<dbReference type="STRING" id="1193181.BN10_1240002"/>
<feature type="transmembrane region" description="Helical" evidence="6">
    <location>
        <begin position="241"/>
        <end position="262"/>
    </location>
</feature>
<evidence type="ECO:0000313" key="8">
    <source>
        <dbReference type="EMBL" id="CCH68908.1"/>
    </source>
</evidence>
<evidence type="ECO:0000256" key="5">
    <source>
        <dbReference type="SAM" id="MobiDB-lite"/>
    </source>
</evidence>
<keyword evidence="4 6" id="KW-0472">Membrane</keyword>
<dbReference type="GO" id="GO:0140359">
    <property type="term" value="F:ABC-type transporter activity"/>
    <property type="evidence" value="ECO:0007669"/>
    <property type="project" value="InterPro"/>
</dbReference>
<evidence type="ECO:0000313" key="9">
    <source>
        <dbReference type="Proteomes" id="UP000013167"/>
    </source>
</evidence>
<reference evidence="8 9" key="1">
    <citation type="journal article" date="2013" name="ISME J.">
        <title>A metabolic model for members of the genus Tetrasphaera involved in enhanced biological phosphorus removal.</title>
        <authorList>
            <person name="Kristiansen R."/>
            <person name="Nguyen H.T.T."/>
            <person name="Saunders A.M."/>
            <person name="Nielsen J.L."/>
            <person name="Wimmer R."/>
            <person name="Le V.Q."/>
            <person name="McIlroy S.J."/>
            <person name="Petrovski S."/>
            <person name="Seviour R.J."/>
            <person name="Calteau A."/>
            <person name="Nielsen K.L."/>
            <person name="Nielsen P.H."/>
        </authorList>
    </citation>
    <scope>NUCLEOTIDE SEQUENCE [LARGE SCALE GENOMIC DNA]</scope>
    <source>
        <strain evidence="8 9">Lp2</strain>
    </source>
</reference>
<sequence>MSTIEQNPVRTTPAPTGGRAPSGAMRTAWAIVAKREILAKIFDKSFLVGTVLTVAVIAGFMVVSAFMEDRTKTYDLVASGADVSFARTLASEVTAVDDKVIVDVRSADSAQAARALVLDDDADVWLHKVGDDWTLTAATEVPDGLQAAASTVVRQSTIATNAQSAGTSVAAIEKGATLKASILKGNADKQGFAKVMGFVLAFLFYMASLTFGMQLAGSVVEEKASRIVEIIATKIPVRQLLIGKILGNTALAVGQMVVYTGIGLIGLSFTQYKSYLPSVSAGIVWFLVFFLLGFLVIACAWAVAGALASRTEDLQQTAMPLTMLMMAMWFAVFLAKGAVLTVLSFVPPFSAILMPIRILDGSAAWWEPVVALLLLIALAGVIVRGAERLYRRSLLQTSGKLSIKQAWSAPE</sequence>
<keyword evidence="9" id="KW-1185">Reference proteome</keyword>
<comment type="subcellular location">
    <subcellularLocation>
        <location evidence="1">Membrane</location>
        <topology evidence="1">Multi-pass membrane protein</topology>
    </subcellularLocation>
</comment>
<dbReference type="EMBL" id="CAIZ01000029">
    <property type="protein sequence ID" value="CCH68908.1"/>
    <property type="molecule type" value="Genomic_DNA"/>
</dbReference>
<dbReference type="Pfam" id="PF12698">
    <property type="entry name" value="ABC2_membrane_3"/>
    <property type="match status" value="1"/>
</dbReference>